<name>A0A9D2BZE4_9FIRM</name>
<dbReference type="AlphaFoldDB" id="A0A9D2BZE4"/>
<sequence length="82" mass="9295">MKGNIEERATQLALYLIEERTTVRAAAQIFGISKSTVHKDLSERLPGFNRPLYLQVKAVLDENKAERHIRGGLATRKKYRGA</sequence>
<reference evidence="4" key="1">
    <citation type="journal article" date="2021" name="PeerJ">
        <title>Extensive microbial diversity within the chicken gut microbiome revealed by metagenomics and culture.</title>
        <authorList>
            <person name="Gilroy R."/>
            <person name="Ravi A."/>
            <person name="Getino M."/>
            <person name="Pursley I."/>
            <person name="Horton D.L."/>
            <person name="Alikhan N.F."/>
            <person name="Baker D."/>
            <person name="Gharbi K."/>
            <person name="Hall N."/>
            <person name="Watson M."/>
            <person name="Adriaenssens E.M."/>
            <person name="Foster-Nyarko E."/>
            <person name="Jarju S."/>
            <person name="Secka A."/>
            <person name="Antonio M."/>
            <person name="Oren A."/>
            <person name="Chaudhuri R.R."/>
            <person name="La Ragione R."/>
            <person name="Hildebrand F."/>
            <person name="Pallen M.J."/>
        </authorList>
    </citation>
    <scope>NUCLEOTIDE SEQUENCE</scope>
    <source>
        <strain evidence="4">ChiBcec16_6824</strain>
    </source>
</reference>
<evidence type="ECO:0000256" key="3">
    <source>
        <dbReference type="ARBA" id="ARBA00023163"/>
    </source>
</evidence>
<dbReference type="Proteomes" id="UP000823868">
    <property type="component" value="Unassembled WGS sequence"/>
</dbReference>
<dbReference type="Pfam" id="PF12116">
    <property type="entry name" value="SpoIIID"/>
    <property type="match status" value="1"/>
</dbReference>
<comment type="caution">
    <text evidence="4">The sequence shown here is derived from an EMBL/GenBank/DDBJ whole genome shotgun (WGS) entry which is preliminary data.</text>
</comment>
<evidence type="ECO:0000256" key="2">
    <source>
        <dbReference type="ARBA" id="ARBA00023125"/>
    </source>
</evidence>
<reference evidence="4" key="2">
    <citation type="submission" date="2021-04" db="EMBL/GenBank/DDBJ databases">
        <authorList>
            <person name="Gilroy R."/>
        </authorList>
    </citation>
    <scope>NUCLEOTIDE SEQUENCE</scope>
    <source>
        <strain evidence="4">ChiBcec16_6824</strain>
    </source>
</reference>
<dbReference type="PROSITE" id="PS00894">
    <property type="entry name" value="HTH_DEOR_1"/>
    <property type="match status" value="1"/>
</dbReference>
<proteinExistence type="predicted"/>
<evidence type="ECO:0000256" key="1">
    <source>
        <dbReference type="ARBA" id="ARBA00023015"/>
    </source>
</evidence>
<protein>
    <submittedName>
        <fullName evidence="4">Sporulation transcriptional regulator SpoIIID</fullName>
    </submittedName>
</protein>
<keyword evidence="3" id="KW-0804">Transcription</keyword>
<accession>A0A9D2BZE4</accession>
<keyword evidence="2" id="KW-0238">DNA-binding</keyword>
<evidence type="ECO:0000313" key="5">
    <source>
        <dbReference type="Proteomes" id="UP000823868"/>
    </source>
</evidence>
<dbReference type="EMBL" id="DXDX01000171">
    <property type="protein sequence ID" value="HIY22099.1"/>
    <property type="molecule type" value="Genomic_DNA"/>
</dbReference>
<organism evidence="4 5">
    <name type="scientific">Candidatus Flavonifractor merdigallinarum</name>
    <dbReference type="NCBI Taxonomy" id="2838589"/>
    <lineage>
        <taxon>Bacteria</taxon>
        <taxon>Bacillati</taxon>
        <taxon>Bacillota</taxon>
        <taxon>Clostridia</taxon>
        <taxon>Eubacteriales</taxon>
        <taxon>Oscillospiraceae</taxon>
        <taxon>Flavonifractor</taxon>
    </lineage>
</organism>
<gene>
    <name evidence="4" type="ORF">H9841_09390</name>
</gene>
<dbReference type="InterPro" id="IPR014208">
    <property type="entry name" value="Spore_III_D"/>
</dbReference>
<dbReference type="GO" id="GO:0003677">
    <property type="term" value="F:DNA binding"/>
    <property type="evidence" value="ECO:0007669"/>
    <property type="project" value="UniProtKB-KW"/>
</dbReference>
<dbReference type="GO" id="GO:0003700">
    <property type="term" value="F:DNA-binding transcription factor activity"/>
    <property type="evidence" value="ECO:0007669"/>
    <property type="project" value="InterPro"/>
</dbReference>
<dbReference type="InterPro" id="IPR018356">
    <property type="entry name" value="Tscrpt_reg_HTH_DeoR_CS"/>
</dbReference>
<evidence type="ECO:0000313" key="4">
    <source>
        <dbReference type="EMBL" id="HIY22099.1"/>
    </source>
</evidence>
<keyword evidence="1" id="KW-0805">Transcription regulation</keyword>